<gene>
    <name evidence="2" type="ORF">BpHYR1_023820</name>
</gene>
<dbReference type="Proteomes" id="UP000276133">
    <property type="component" value="Unassembled WGS sequence"/>
</dbReference>
<evidence type="ECO:0000313" key="2">
    <source>
        <dbReference type="EMBL" id="RNA24989.1"/>
    </source>
</evidence>
<dbReference type="AlphaFoldDB" id="A0A3M7RNC9"/>
<accession>A0A3M7RNC9</accession>
<reference evidence="2 3" key="1">
    <citation type="journal article" date="2018" name="Sci. Rep.">
        <title>Genomic signatures of local adaptation to the degree of environmental predictability in rotifers.</title>
        <authorList>
            <person name="Franch-Gras L."/>
            <person name="Hahn C."/>
            <person name="Garcia-Roger E.M."/>
            <person name="Carmona M.J."/>
            <person name="Serra M."/>
            <person name="Gomez A."/>
        </authorList>
    </citation>
    <scope>NUCLEOTIDE SEQUENCE [LARGE SCALE GENOMIC DNA]</scope>
    <source>
        <strain evidence="2">HYR1</strain>
    </source>
</reference>
<keyword evidence="1" id="KW-1133">Transmembrane helix</keyword>
<evidence type="ECO:0000313" key="3">
    <source>
        <dbReference type="Proteomes" id="UP000276133"/>
    </source>
</evidence>
<organism evidence="2 3">
    <name type="scientific">Brachionus plicatilis</name>
    <name type="common">Marine rotifer</name>
    <name type="synonym">Brachionus muelleri</name>
    <dbReference type="NCBI Taxonomy" id="10195"/>
    <lineage>
        <taxon>Eukaryota</taxon>
        <taxon>Metazoa</taxon>
        <taxon>Spiralia</taxon>
        <taxon>Gnathifera</taxon>
        <taxon>Rotifera</taxon>
        <taxon>Eurotatoria</taxon>
        <taxon>Monogononta</taxon>
        <taxon>Pseudotrocha</taxon>
        <taxon>Ploima</taxon>
        <taxon>Brachionidae</taxon>
        <taxon>Brachionus</taxon>
    </lineage>
</organism>
<keyword evidence="3" id="KW-1185">Reference proteome</keyword>
<sequence>MKFSQLRFKLLLTLNHRHHQYLVSNQLKFKLIRNKIVSILLSHHTGVMFLQIVLISPNLFYLVKISFLLFRNCFFRLKPILGVDMFD</sequence>
<dbReference type="EMBL" id="REGN01003000">
    <property type="protein sequence ID" value="RNA24989.1"/>
    <property type="molecule type" value="Genomic_DNA"/>
</dbReference>
<comment type="caution">
    <text evidence="2">The sequence shown here is derived from an EMBL/GenBank/DDBJ whole genome shotgun (WGS) entry which is preliminary data.</text>
</comment>
<protein>
    <submittedName>
        <fullName evidence="2">Uncharacterized protein</fullName>
    </submittedName>
</protein>
<keyword evidence="1" id="KW-0472">Membrane</keyword>
<feature type="transmembrane region" description="Helical" evidence="1">
    <location>
        <begin position="48"/>
        <end position="70"/>
    </location>
</feature>
<keyword evidence="1" id="KW-0812">Transmembrane</keyword>
<proteinExistence type="predicted"/>
<name>A0A3M7RNC9_BRAPC</name>
<evidence type="ECO:0000256" key="1">
    <source>
        <dbReference type="SAM" id="Phobius"/>
    </source>
</evidence>